<dbReference type="InterPro" id="IPR033880">
    <property type="entry name" value="SPFH_YdjI"/>
</dbReference>
<evidence type="ECO:0000259" key="1">
    <source>
        <dbReference type="Pfam" id="PF12773"/>
    </source>
</evidence>
<feature type="domain" description="DZANK-type" evidence="1">
    <location>
        <begin position="334"/>
        <end position="380"/>
    </location>
</feature>
<feature type="domain" description="Putative zinc-ribbon" evidence="2">
    <location>
        <begin position="299"/>
        <end position="322"/>
    </location>
</feature>
<dbReference type="Proteomes" id="UP000750197">
    <property type="component" value="Unassembled WGS sequence"/>
</dbReference>
<dbReference type="EMBL" id="JAGVSJ010000035">
    <property type="protein sequence ID" value="MBX8632563.1"/>
    <property type="molecule type" value="Genomic_DNA"/>
</dbReference>
<gene>
    <name evidence="4" type="ORF">J9259_08645</name>
    <name evidence="5" type="ORF">KIY12_06630</name>
</gene>
<dbReference type="Gene3D" id="2.10.290.10">
    <property type="entry name" value="YfgJ-like"/>
    <property type="match status" value="1"/>
</dbReference>
<dbReference type="InterPro" id="IPR036013">
    <property type="entry name" value="Band_7/SPFH_dom_sf"/>
</dbReference>
<dbReference type="SUPFAM" id="SSF117892">
    <property type="entry name" value="Band 7/SPFH domain"/>
    <property type="match status" value="1"/>
</dbReference>
<dbReference type="Gene3D" id="3.30.479.30">
    <property type="entry name" value="Band 7 domain"/>
    <property type="match status" value="1"/>
</dbReference>
<dbReference type="CDD" id="cd03408">
    <property type="entry name" value="SPFH_like_u1"/>
    <property type="match status" value="1"/>
</dbReference>
<name>A0A8J7YTT7_9ARCH</name>
<evidence type="ECO:0000259" key="2">
    <source>
        <dbReference type="Pfam" id="PF13248"/>
    </source>
</evidence>
<comment type="caution">
    <text evidence="5">The sequence shown here is derived from an EMBL/GenBank/DDBJ whole genome shotgun (WGS) entry which is preliminary data.</text>
</comment>
<dbReference type="PANTHER" id="PTHR37826:SF2">
    <property type="entry name" value="ZINC-RIBBON DOMAIN-CONTAINING PROTEIN"/>
    <property type="match status" value="1"/>
</dbReference>
<dbReference type="InterPro" id="IPR029037">
    <property type="entry name" value="DUF1407/YfgJ-like_sf"/>
</dbReference>
<evidence type="ECO:0000313" key="4">
    <source>
        <dbReference type="EMBL" id="MBX8632563.1"/>
    </source>
</evidence>
<reference evidence="5" key="1">
    <citation type="submission" date="2021-05" db="EMBL/GenBank/DDBJ databases">
        <title>Genomic insights into ecological role and evolution of a novel Thermoplasmata order Candidatus Sysuiplasmatales.</title>
        <authorList>
            <person name="Yuan Y."/>
        </authorList>
    </citation>
    <scope>NUCLEOTIDE SEQUENCE</scope>
    <source>
        <strain evidence="5">TUT19-bin139</strain>
        <strain evidence="4">YP2-bin.285</strain>
    </source>
</reference>
<dbReference type="InterPro" id="IPR059113">
    <property type="entry name" value="Znf_ribbon"/>
</dbReference>
<dbReference type="InterPro" id="IPR025874">
    <property type="entry name" value="DZR"/>
</dbReference>
<dbReference type="Pfam" id="PF12773">
    <property type="entry name" value="DZR"/>
    <property type="match status" value="1"/>
</dbReference>
<accession>A0A8J7YTT7</accession>
<evidence type="ECO:0000313" key="5">
    <source>
        <dbReference type="EMBL" id="MBX8644377.1"/>
    </source>
</evidence>
<dbReference type="PANTHER" id="PTHR37826">
    <property type="entry name" value="FLOTILLIN BAND_7_5 DOMAIN PROTEIN"/>
    <property type="match status" value="1"/>
</dbReference>
<evidence type="ECO:0000259" key="3">
    <source>
        <dbReference type="Pfam" id="PF13421"/>
    </source>
</evidence>
<proteinExistence type="predicted"/>
<organism evidence="5 6">
    <name type="scientific">Candidatus Sysuiplasma superficiale</name>
    <dbReference type="NCBI Taxonomy" id="2823368"/>
    <lineage>
        <taxon>Archaea</taxon>
        <taxon>Methanobacteriati</taxon>
        <taxon>Thermoplasmatota</taxon>
        <taxon>Thermoplasmata</taxon>
        <taxon>Candidatus Sysuiplasmatales</taxon>
        <taxon>Candidatus Sysuiplasmataceae</taxon>
        <taxon>Candidatus Sysuiplasma</taxon>
    </lineage>
</organism>
<sequence length="383" mass="42083">MFGRKSKEIPYSGGSVSGSITIAWETQFKQDNVMWKVPRLIRLNDNIVVREDEIAVFYRDGKVLTYFDRPDRYALTDFNAPVVGPLLKFFTGVQQQAEVYYLQKRFFDSKFGSTEPYEFTDPLFGVVSLRVFGEYRWRVSDPANFINRFVGTFNEETMEQVESRLREQMVLLVYSAIGKMKDSGIKVTDLASNLQNIEQVVLATSADHFQQYGVEINKVPGLTISLPDSVQKAVDTRSEMSVLGVNYMQYQAGQAMVDAAKNPSGVAGVGAGLGVGIGAGAGMGYAMGGQMMGAVQPSRQCPKCGAIITAQTNFCPNCGAPLQQPQPAQQMLKCPKCGSDVPSTSRFCPNCGTELKTSPLKCQNCGFEVQTKTKFCPNCGKPL</sequence>
<dbReference type="EMBL" id="JAHEAC010000058">
    <property type="protein sequence ID" value="MBX8644377.1"/>
    <property type="molecule type" value="Genomic_DNA"/>
</dbReference>
<dbReference type="Pfam" id="PF13248">
    <property type="entry name" value="Zn_ribbon_3"/>
    <property type="match status" value="1"/>
</dbReference>
<feature type="domain" description="SPFH" evidence="3">
    <location>
        <begin position="41"/>
        <end position="241"/>
    </location>
</feature>
<dbReference type="Pfam" id="PF13421">
    <property type="entry name" value="Band_7_1"/>
    <property type="match status" value="1"/>
</dbReference>
<dbReference type="AlphaFoldDB" id="A0A8J7YTT7"/>
<protein>
    <submittedName>
        <fullName evidence="5">SPFH domain-containing protein</fullName>
    </submittedName>
</protein>
<dbReference type="Proteomes" id="UP000716004">
    <property type="component" value="Unassembled WGS sequence"/>
</dbReference>
<evidence type="ECO:0000313" key="6">
    <source>
        <dbReference type="Proteomes" id="UP000750197"/>
    </source>
</evidence>